<dbReference type="InterPro" id="IPR012318">
    <property type="entry name" value="HTH_CRP"/>
</dbReference>
<evidence type="ECO:0000259" key="5">
    <source>
        <dbReference type="Pfam" id="PF04198"/>
    </source>
</evidence>
<comment type="caution">
    <text evidence="7">The sequence shown here is derived from an EMBL/GenBank/DDBJ whole genome shotgun (WGS) entry which is preliminary data.</text>
</comment>
<name>A0ABS2SVY3_9BACI</name>
<dbReference type="SUPFAM" id="SSF46785">
    <property type="entry name" value="Winged helix' DNA-binding domain"/>
    <property type="match status" value="1"/>
</dbReference>
<gene>
    <name evidence="7" type="ORF">JOC54_002948</name>
</gene>
<keyword evidence="8" id="KW-1185">Reference proteome</keyword>
<comment type="similarity">
    <text evidence="1">Belongs to the SorC transcriptional regulatory family.</text>
</comment>
<dbReference type="RefSeq" id="WP_204466861.1">
    <property type="nucleotide sequence ID" value="NZ_JAFBCV010000009.1"/>
</dbReference>
<dbReference type="InterPro" id="IPR036390">
    <property type="entry name" value="WH_DNA-bd_sf"/>
</dbReference>
<dbReference type="Gene3D" id="1.10.10.10">
    <property type="entry name" value="Winged helix-like DNA-binding domain superfamily/Winged helix DNA-binding domain"/>
    <property type="match status" value="1"/>
</dbReference>
<protein>
    <submittedName>
        <fullName evidence="7">DNA-binding transcriptional regulator LsrR (DeoR family)</fullName>
    </submittedName>
</protein>
<dbReference type="Pfam" id="PF04198">
    <property type="entry name" value="Sugar-bind"/>
    <property type="match status" value="1"/>
</dbReference>
<dbReference type="InterPro" id="IPR007324">
    <property type="entry name" value="Sugar-bd_dom_put"/>
</dbReference>
<evidence type="ECO:0000256" key="2">
    <source>
        <dbReference type="ARBA" id="ARBA00023015"/>
    </source>
</evidence>
<evidence type="ECO:0000256" key="1">
    <source>
        <dbReference type="ARBA" id="ARBA00010466"/>
    </source>
</evidence>
<dbReference type="InterPro" id="IPR036388">
    <property type="entry name" value="WH-like_DNA-bd_sf"/>
</dbReference>
<evidence type="ECO:0000256" key="3">
    <source>
        <dbReference type="ARBA" id="ARBA00023125"/>
    </source>
</evidence>
<keyword evidence="2" id="KW-0805">Transcription regulation</keyword>
<dbReference type="GO" id="GO:0003677">
    <property type="term" value="F:DNA binding"/>
    <property type="evidence" value="ECO:0007669"/>
    <property type="project" value="UniProtKB-KW"/>
</dbReference>
<evidence type="ECO:0000259" key="6">
    <source>
        <dbReference type="Pfam" id="PF13545"/>
    </source>
</evidence>
<dbReference type="Pfam" id="PF13545">
    <property type="entry name" value="HTH_Crp_2"/>
    <property type="match status" value="1"/>
</dbReference>
<dbReference type="Gene3D" id="3.40.50.1360">
    <property type="match status" value="1"/>
</dbReference>
<evidence type="ECO:0000256" key="4">
    <source>
        <dbReference type="ARBA" id="ARBA00023163"/>
    </source>
</evidence>
<dbReference type="SUPFAM" id="SSF100950">
    <property type="entry name" value="NagB/RpiA/CoA transferase-like"/>
    <property type="match status" value="1"/>
</dbReference>
<dbReference type="EMBL" id="JAFBCV010000009">
    <property type="protein sequence ID" value="MBM7839668.1"/>
    <property type="molecule type" value="Genomic_DNA"/>
</dbReference>
<accession>A0ABS2SVY3</accession>
<keyword evidence="4" id="KW-0804">Transcription</keyword>
<reference evidence="7" key="1">
    <citation type="submission" date="2021-01" db="EMBL/GenBank/DDBJ databases">
        <title>Genomic Encyclopedia of Type Strains, Phase IV (KMG-IV): sequencing the most valuable type-strain genomes for metagenomic binning, comparative biology and taxonomic classification.</title>
        <authorList>
            <person name="Goeker M."/>
        </authorList>
    </citation>
    <scope>NUCLEOTIDE SEQUENCE</scope>
    <source>
        <strain evidence="7">DSM 21943</strain>
    </source>
</reference>
<feature type="domain" description="HTH crp-type" evidence="6">
    <location>
        <begin position="119"/>
        <end position="150"/>
    </location>
</feature>
<dbReference type="Proteomes" id="UP001179280">
    <property type="component" value="Unassembled WGS sequence"/>
</dbReference>
<keyword evidence="3 7" id="KW-0238">DNA-binding</keyword>
<feature type="domain" description="Sugar-binding" evidence="5">
    <location>
        <begin position="161"/>
        <end position="412"/>
    </location>
</feature>
<organism evidence="7 8">
    <name type="scientific">Shouchella xiaoxiensis</name>
    <dbReference type="NCBI Taxonomy" id="766895"/>
    <lineage>
        <taxon>Bacteria</taxon>
        <taxon>Bacillati</taxon>
        <taxon>Bacillota</taxon>
        <taxon>Bacilli</taxon>
        <taxon>Bacillales</taxon>
        <taxon>Bacillaceae</taxon>
        <taxon>Shouchella</taxon>
    </lineage>
</organism>
<dbReference type="InterPro" id="IPR037171">
    <property type="entry name" value="NagB/RpiA_transferase-like"/>
</dbReference>
<dbReference type="InterPro" id="IPR051054">
    <property type="entry name" value="SorC_transcr_regulators"/>
</dbReference>
<proteinExistence type="inferred from homology"/>
<dbReference type="PANTHER" id="PTHR34294">
    <property type="entry name" value="TRANSCRIPTIONAL REGULATOR-RELATED"/>
    <property type="match status" value="1"/>
</dbReference>
<evidence type="ECO:0000313" key="7">
    <source>
        <dbReference type="EMBL" id="MBM7839668.1"/>
    </source>
</evidence>
<evidence type="ECO:0000313" key="8">
    <source>
        <dbReference type="Proteomes" id="UP001179280"/>
    </source>
</evidence>
<dbReference type="PANTHER" id="PTHR34294:SF1">
    <property type="entry name" value="TRANSCRIPTIONAL REGULATOR LSRR"/>
    <property type="match status" value="1"/>
</dbReference>
<sequence>MGSLNRFLRVCPACSCAAIETDKRIAMGGSDETGAIIRACFFVCAYTRSVSCTNVHSSFEFIPIRPIRLTLIGESVYIHGDKRTKVQLMHKCAVHRGDEMKWQEERQLVLVAKMYYEEALTQNEIAKRLGVYRTTVTRMLQKARDEGIVKISIASTHRVRVDLETDLCKRFGLEEVVVVPIEPQASREERLEALGHSSSLLLDSLLIDGDVVGLAWGDTLGSMSETLPSLKRRDAVFVPIVGGPGKMHVQHHINTIVYNFARAFKAKSQYIDAAAIVESADARKDISGSAYLQDVIKLWDQMTVAVIGIGALFRSSNLVWSGFIGEEEKRLLEDKKVIGDILSRFYTIDGKEAESSLSERTIAIELERLKQNRTTIAVAESKEKVPSIIGALHGGYMTHLVTDEETAVELMNWKE</sequence>